<organism evidence="6 7">
    <name type="scientific">Tritrichomonas foetus</name>
    <dbReference type="NCBI Taxonomy" id="1144522"/>
    <lineage>
        <taxon>Eukaryota</taxon>
        <taxon>Metamonada</taxon>
        <taxon>Parabasalia</taxon>
        <taxon>Tritrichomonadida</taxon>
        <taxon>Tritrichomonadidae</taxon>
        <taxon>Tritrichomonas</taxon>
    </lineage>
</organism>
<dbReference type="GO" id="GO:0016787">
    <property type="term" value="F:hydrolase activity"/>
    <property type="evidence" value="ECO:0007669"/>
    <property type="project" value="UniProtKB-KW"/>
</dbReference>
<dbReference type="InterPro" id="IPR001650">
    <property type="entry name" value="Helicase_C-like"/>
</dbReference>
<dbReference type="PANTHER" id="PTHR18934:SF91">
    <property type="entry name" value="PRE-MRNA-SPLICING FACTOR ATP-DEPENDENT RNA HELICASE PRP16"/>
    <property type="match status" value="1"/>
</dbReference>
<dbReference type="InterPro" id="IPR011545">
    <property type="entry name" value="DEAD/DEAH_box_helicase_dom"/>
</dbReference>
<dbReference type="GO" id="GO:0005524">
    <property type="term" value="F:ATP binding"/>
    <property type="evidence" value="ECO:0007669"/>
    <property type="project" value="UniProtKB-KW"/>
</dbReference>
<dbReference type="EMBL" id="MLAK01000604">
    <property type="protein sequence ID" value="OHT10725.1"/>
    <property type="molecule type" value="Genomic_DNA"/>
</dbReference>
<dbReference type="Gene3D" id="1.20.120.1750">
    <property type="match status" value="1"/>
</dbReference>
<dbReference type="RefSeq" id="XP_068363861.1">
    <property type="nucleotide sequence ID" value="XM_068501114.1"/>
</dbReference>
<dbReference type="Pfam" id="PF26200">
    <property type="entry name" value="Rcat_RNF216"/>
    <property type="match status" value="1"/>
</dbReference>
<evidence type="ECO:0000256" key="4">
    <source>
        <dbReference type="ARBA" id="ARBA00022840"/>
    </source>
</evidence>
<feature type="domain" description="Helicase ATP-binding" evidence="5">
    <location>
        <begin position="172"/>
        <end position="358"/>
    </location>
</feature>
<sequence>MLTLFDETFFKLNHLKQDFEKRKMSPKEGSSFSRMIKTFDIFYQNTYQNLFNQKIFAESPIIQEAFKHVAVFYASLSRFLNMHQTRPQQENMNKFFDDIKNGSEAIILYLKTLTEISNTKVFQNNTQSMIVQNRLYIESKVFCLSLNCKEKEHEPFYSAIILPVYLSKNDFLENYDQKSTFLLKSWTGTGKTLCFPFFIASLIYKEELKRPFFFMTQPTPTHVTQKGKDFLELFGESVDIYSVYEDIIEMIKTIPPNLEKSTIDKPVICILTPRNLIRYIGTLDPNMFNLTRFCIDDIHMRTVDIDALLSIFSTKSSNQTIYHQLFNKIPAHLTLMSATPNTNYICANYQNIQIIELSSEPLFKIEKRVRTINSINEAYETGMIEETTKILEEISENKNSSFDPGNILCFISSVGGCKKLTDIFRSVQIQNIIPLQCQIKPFETPAHFYERLQYELESIDFTNEEEKQKQLFILPIIMANCLDEGEKEIVQNVIPENLLYHDKILKIIFATNSIESSVTIENLSVVIDCGLYKRVEFLVNKGFNQFIDTQISKQMRTQRIGRLGRTRPGIYIQLQLKNYSDQDTIPDIRNVDLRPLILVLSQSRISLKSLRNLQTLPPKYSYEKAIFSLTQLNAILKDGEITFLGSKISELYMFDPITSAAIIHFMKINNNNKGSGFLISIALIACSMSYNLLSDIITQAQIEAYCVHSDLVSMVRLILPLLINNNPSNVLLAEKGILRSGYDMMLLSIKKVVEALYGLDHLITDAAKDALDFLSKSRKTSIHDLVVFDKFVDTYTNISSEWLDFHSGIFKKYYENREFGGAPSIFFKNNSKLSDGNYYYNFGQVKLRNRPIWIDGNVPYNIVYFNISINEKTTNISTIHSYGMIDQFVIFETCPLKSYFYTPFYPFLLYAMLKDSKYSFFIYSNGSTQFLNILKRQKQCSINLKKEIEYADTIIDAVIPYIPRSFVQQVCDGVIIEVKSIGSEQYDTNFITRDNFTNKVFRVTKDILEYYSQNTDLLASSNSDHRFAWDFSPLISQYSLVLITSDSYIIRDFQDESSSDHRKFTSNYFHSIYNFLEDLNDNNHNKKNDMIQIQRIEDAMIYKYIPSARQIHPAYFTYPPAVSTIQNYLKKHQIYLEIGKNILKGLHPQILKFIACLRTEPINFPYKIIPIQNFETSLISEEILKFNAKHKCNLFVSKRYKSIISPNEFEDLAKEFLNEIHQNHYSETEALCCVYICDNPDKPELTKYPITVYNQDGTFETKRMCRMCMIENLKQITSSYFDGNIINLEKLNMINARIPIIPSISSDEDKTVFQYWPQIPIGQMLFSLISDSPQMKLYVQAWIKGIINYTVLTSPHEFTSCPEHRDSFFRVNKIHENKFCEHLDCYYMYCLKCYTWHKSEESCITKTSKFKHCPRCMVNTFKDGGCNHITCPCGCHWCYKCMAGFKTAHECYSHLTQEHDGCFDFD</sequence>
<dbReference type="Gene3D" id="3.40.50.300">
    <property type="entry name" value="P-loop containing nucleotide triphosphate hydrolases"/>
    <property type="match status" value="2"/>
</dbReference>
<protein>
    <recommendedName>
        <fullName evidence="5">Helicase ATP-binding domain-containing protein</fullName>
    </recommendedName>
</protein>
<evidence type="ECO:0000313" key="7">
    <source>
        <dbReference type="Proteomes" id="UP000179807"/>
    </source>
</evidence>
<evidence type="ECO:0000256" key="2">
    <source>
        <dbReference type="ARBA" id="ARBA00022801"/>
    </source>
</evidence>
<dbReference type="VEuPathDB" id="TrichDB:TRFO_19957"/>
<dbReference type="GO" id="GO:0004386">
    <property type="term" value="F:helicase activity"/>
    <property type="evidence" value="ECO:0007669"/>
    <property type="project" value="UniProtKB-KW"/>
</dbReference>
<dbReference type="GO" id="GO:0003723">
    <property type="term" value="F:RNA binding"/>
    <property type="evidence" value="ECO:0007669"/>
    <property type="project" value="TreeGrafter"/>
</dbReference>
<keyword evidence="3" id="KW-0347">Helicase</keyword>
<dbReference type="SMART" id="SM00487">
    <property type="entry name" value="DEXDc"/>
    <property type="match status" value="1"/>
</dbReference>
<dbReference type="Proteomes" id="UP000179807">
    <property type="component" value="Unassembled WGS sequence"/>
</dbReference>
<accession>A0A1J4KMW3</accession>
<reference evidence="6" key="1">
    <citation type="submission" date="2016-10" db="EMBL/GenBank/DDBJ databases">
        <authorList>
            <person name="Benchimol M."/>
            <person name="Almeida L.G."/>
            <person name="Vasconcelos A.T."/>
            <person name="Perreira-Neves A."/>
            <person name="Rosa I.A."/>
            <person name="Tasca T."/>
            <person name="Bogo M.R."/>
            <person name="de Souza W."/>
        </authorList>
    </citation>
    <scope>NUCLEOTIDE SEQUENCE [LARGE SCALE GENOMIC DNA]</scope>
    <source>
        <strain evidence="6">K</strain>
    </source>
</reference>
<dbReference type="SUPFAM" id="SSF57850">
    <property type="entry name" value="RING/U-box"/>
    <property type="match status" value="1"/>
</dbReference>
<dbReference type="Pfam" id="PF00270">
    <property type="entry name" value="DEAD"/>
    <property type="match status" value="1"/>
</dbReference>
<evidence type="ECO:0000259" key="5">
    <source>
        <dbReference type="PROSITE" id="PS51192"/>
    </source>
</evidence>
<gene>
    <name evidence="6" type="ORF">TRFO_19957</name>
</gene>
<evidence type="ECO:0000256" key="3">
    <source>
        <dbReference type="ARBA" id="ARBA00022806"/>
    </source>
</evidence>
<dbReference type="InterPro" id="IPR014001">
    <property type="entry name" value="Helicase_ATP-bd"/>
</dbReference>
<dbReference type="InterPro" id="IPR027417">
    <property type="entry name" value="P-loop_NTPase"/>
</dbReference>
<dbReference type="SMART" id="SM00490">
    <property type="entry name" value="HELICc"/>
    <property type="match status" value="1"/>
</dbReference>
<evidence type="ECO:0000313" key="6">
    <source>
        <dbReference type="EMBL" id="OHT10725.1"/>
    </source>
</evidence>
<keyword evidence="2" id="KW-0378">Hydrolase</keyword>
<proteinExistence type="predicted"/>
<keyword evidence="7" id="KW-1185">Reference proteome</keyword>
<dbReference type="PROSITE" id="PS51192">
    <property type="entry name" value="HELICASE_ATP_BIND_1"/>
    <property type="match status" value="1"/>
</dbReference>
<dbReference type="GeneID" id="94835818"/>
<dbReference type="PANTHER" id="PTHR18934">
    <property type="entry name" value="ATP-DEPENDENT RNA HELICASE"/>
    <property type="match status" value="1"/>
</dbReference>
<keyword evidence="1" id="KW-0547">Nucleotide-binding</keyword>
<dbReference type="OrthoDB" id="1431934at2759"/>
<evidence type="ECO:0000256" key="1">
    <source>
        <dbReference type="ARBA" id="ARBA00022741"/>
    </source>
</evidence>
<name>A0A1J4KMW3_9EUKA</name>
<dbReference type="SUPFAM" id="SSF52540">
    <property type="entry name" value="P-loop containing nucleoside triphosphate hydrolases"/>
    <property type="match status" value="1"/>
</dbReference>
<comment type="caution">
    <text evidence="6">The sequence shown here is derived from an EMBL/GenBank/DDBJ whole genome shotgun (WGS) entry which is preliminary data.</text>
</comment>
<keyword evidence="4" id="KW-0067">ATP-binding</keyword>